<proteinExistence type="inferred from homology"/>
<evidence type="ECO:0000256" key="1">
    <source>
        <dbReference type="ARBA" id="ARBA00009437"/>
    </source>
</evidence>
<reference evidence="6 7" key="1">
    <citation type="submission" date="2020-07" db="EMBL/GenBank/DDBJ databases">
        <title>Halieaceae bacterium, F7430, whole genome shotgun sequencing project.</title>
        <authorList>
            <person name="Jiang S."/>
            <person name="Liu Z.W."/>
            <person name="Du Z.J."/>
        </authorList>
    </citation>
    <scope>NUCLEOTIDE SEQUENCE [LARGE SCALE GENOMIC DNA]</scope>
    <source>
        <strain evidence="6 7">F7430</strain>
    </source>
</reference>
<keyword evidence="2" id="KW-0805">Transcription regulation</keyword>
<evidence type="ECO:0000256" key="4">
    <source>
        <dbReference type="ARBA" id="ARBA00023163"/>
    </source>
</evidence>
<evidence type="ECO:0000259" key="5">
    <source>
        <dbReference type="PROSITE" id="PS50931"/>
    </source>
</evidence>
<dbReference type="PANTHER" id="PTHR30126">
    <property type="entry name" value="HTH-TYPE TRANSCRIPTIONAL REGULATOR"/>
    <property type="match status" value="1"/>
</dbReference>
<dbReference type="FunFam" id="1.10.10.10:FF:000001">
    <property type="entry name" value="LysR family transcriptional regulator"/>
    <property type="match status" value="1"/>
</dbReference>
<dbReference type="Pfam" id="PF03466">
    <property type="entry name" value="LysR_substrate"/>
    <property type="match status" value="1"/>
</dbReference>
<dbReference type="Gene3D" id="1.10.10.10">
    <property type="entry name" value="Winged helix-like DNA-binding domain superfamily/Winged helix DNA-binding domain"/>
    <property type="match status" value="1"/>
</dbReference>
<evidence type="ECO:0000256" key="2">
    <source>
        <dbReference type="ARBA" id="ARBA00023015"/>
    </source>
</evidence>
<keyword evidence="4" id="KW-0804">Transcription</keyword>
<dbReference type="InterPro" id="IPR036388">
    <property type="entry name" value="WH-like_DNA-bd_sf"/>
</dbReference>
<dbReference type="GO" id="GO:0003700">
    <property type="term" value="F:DNA-binding transcription factor activity"/>
    <property type="evidence" value="ECO:0007669"/>
    <property type="project" value="InterPro"/>
</dbReference>
<dbReference type="Gene3D" id="3.40.190.290">
    <property type="match status" value="1"/>
</dbReference>
<dbReference type="EMBL" id="JACFXU010000013">
    <property type="protein sequence ID" value="MBA6412032.1"/>
    <property type="molecule type" value="Genomic_DNA"/>
</dbReference>
<sequence length="295" mass="32550">MYSQNLRAFLEVAKHKSFSLAAETLHLTQPAVSKRIALLEQQLQCSLFDRIGRHVSLTEAGQALLPHANSIMQQLLDAQQAVRDLSGEVAGQLRLATSHHIGLHRLPPILHEFSKRFPAVHIDIDFMDSEQAYDLIMQGQAELAIVTLAPASDSSTVTLPVWTDPLDVMVAPDHPLASLAPCPLEKLSEHAAILPGLNTYTGQIVKKLFDQHNLKLQISMATNYLETIRMLAAVGLGWTVLPRSMCDDTLRPLSVEGISIERTLGLVYHRNRSLSRAAQAFIDILLPDVQTEKPG</sequence>
<comment type="caution">
    <text evidence="6">The sequence shown here is derived from an EMBL/GenBank/DDBJ whole genome shotgun (WGS) entry which is preliminary data.</text>
</comment>
<dbReference type="InterPro" id="IPR036390">
    <property type="entry name" value="WH_DNA-bd_sf"/>
</dbReference>
<dbReference type="SUPFAM" id="SSF53850">
    <property type="entry name" value="Periplasmic binding protein-like II"/>
    <property type="match status" value="1"/>
</dbReference>
<dbReference type="Proteomes" id="UP000539350">
    <property type="component" value="Unassembled WGS sequence"/>
</dbReference>
<dbReference type="PROSITE" id="PS50931">
    <property type="entry name" value="HTH_LYSR"/>
    <property type="match status" value="1"/>
</dbReference>
<dbReference type="CDD" id="cd05466">
    <property type="entry name" value="PBP2_LTTR_substrate"/>
    <property type="match status" value="1"/>
</dbReference>
<name>A0A7W2TU59_9GAMM</name>
<gene>
    <name evidence="6" type="ORF">H2508_02775</name>
</gene>
<dbReference type="GO" id="GO:0000976">
    <property type="term" value="F:transcription cis-regulatory region binding"/>
    <property type="evidence" value="ECO:0007669"/>
    <property type="project" value="TreeGrafter"/>
</dbReference>
<evidence type="ECO:0000313" key="7">
    <source>
        <dbReference type="Proteomes" id="UP000539350"/>
    </source>
</evidence>
<protein>
    <submittedName>
        <fullName evidence="6">LysR family transcriptional regulator</fullName>
    </submittedName>
</protein>
<dbReference type="PRINTS" id="PR00039">
    <property type="entry name" value="HTHLYSR"/>
</dbReference>
<evidence type="ECO:0000313" key="6">
    <source>
        <dbReference type="EMBL" id="MBA6412032.1"/>
    </source>
</evidence>
<keyword evidence="3" id="KW-0238">DNA-binding</keyword>
<dbReference type="InterPro" id="IPR000847">
    <property type="entry name" value="LysR_HTH_N"/>
</dbReference>
<dbReference type="PANTHER" id="PTHR30126:SF81">
    <property type="entry name" value="HTH-TYPE TRANSCRIPTIONAL REGULATOR ILVY"/>
    <property type="match status" value="1"/>
</dbReference>
<evidence type="ECO:0000256" key="3">
    <source>
        <dbReference type="ARBA" id="ARBA00023125"/>
    </source>
</evidence>
<feature type="domain" description="HTH lysR-type" evidence="5">
    <location>
        <begin position="1"/>
        <end position="58"/>
    </location>
</feature>
<dbReference type="Pfam" id="PF00126">
    <property type="entry name" value="HTH_1"/>
    <property type="match status" value="1"/>
</dbReference>
<comment type="similarity">
    <text evidence="1">Belongs to the LysR transcriptional regulatory family.</text>
</comment>
<dbReference type="InterPro" id="IPR005119">
    <property type="entry name" value="LysR_subst-bd"/>
</dbReference>
<dbReference type="AlphaFoldDB" id="A0A7W2TU59"/>
<keyword evidence="7" id="KW-1185">Reference proteome</keyword>
<dbReference type="SUPFAM" id="SSF46785">
    <property type="entry name" value="Winged helix' DNA-binding domain"/>
    <property type="match status" value="1"/>
</dbReference>
<organism evidence="6 7">
    <name type="scientific">Sediminihaliea albiluteola</name>
    <dbReference type="NCBI Taxonomy" id="2758564"/>
    <lineage>
        <taxon>Bacteria</taxon>
        <taxon>Pseudomonadati</taxon>
        <taxon>Pseudomonadota</taxon>
        <taxon>Gammaproteobacteria</taxon>
        <taxon>Cellvibrionales</taxon>
        <taxon>Halieaceae</taxon>
        <taxon>Sediminihaliea</taxon>
    </lineage>
</organism>
<dbReference type="RefSeq" id="WP_182168861.1">
    <property type="nucleotide sequence ID" value="NZ_JACFXU010000013.1"/>
</dbReference>
<accession>A0A7W2TU59</accession>